<dbReference type="PANTHER" id="PTHR11931">
    <property type="entry name" value="PHOSPHOGLYCERATE MUTASE"/>
    <property type="match status" value="1"/>
</dbReference>
<protein>
    <recommendedName>
        <fullName evidence="2">phosphoglycerate mutase (2,3-diphosphoglycerate-dependent)</fullName>
        <ecNumber evidence="2">5.4.2.11</ecNumber>
    </recommendedName>
</protein>
<dbReference type="InterPro" id="IPR013078">
    <property type="entry name" value="His_Pase_superF_clade-1"/>
</dbReference>
<evidence type="ECO:0000256" key="4">
    <source>
        <dbReference type="ARBA" id="ARBA00023235"/>
    </source>
</evidence>
<proteinExistence type="inferred from homology"/>
<dbReference type="InterPro" id="IPR001345">
    <property type="entry name" value="PG/BPGM_mutase_AS"/>
</dbReference>
<dbReference type="Pfam" id="PF00300">
    <property type="entry name" value="His_Phos_1"/>
    <property type="match status" value="1"/>
</dbReference>
<evidence type="ECO:0000256" key="1">
    <source>
        <dbReference type="ARBA" id="ARBA00006717"/>
    </source>
</evidence>
<keyword evidence="3" id="KW-0324">Glycolysis</keyword>
<keyword evidence="7" id="KW-1185">Reference proteome</keyword>
<sequence>MRDLAALWIVRHGESTANVAAARAESAGAEVVDRTERDADVPLSPAGEEQARATGRWLMALPPHRRPDVAVSSPYLRARRTAELTLAGSGIPLSRDERLRDRDLGILDALTRQGIRARYPDEHERHDREGKFYFRPPGGEAWTDVALRMRSFLADLRHGHAGRRVLLFGHDVLVFLLSYLIDGLTEEEVMALGSRHVIANCSITAWSADDSGHLRKTAFNEVGHLHSTEIRPTGDDQARYGV</sequence>
<evidence type="ECO:0000313" key="6">
    <source>
        <dbReference type="EMBL" id="SIR71335.1"/>
    </source>
</evidence>
<dbReference type="Gene3D" id="3.40.50.1240">
    <property type="entry name" value="Phosphoglycerate mutase-like"/>
    <property type="match status" value="1"/>
</dbReference>
<evidence type="ECO:0000313" key="7">
    <source>
        <dbReference type="Proteomes" id="UP000186004"/>
    </source>
</evidence>
<dbReference type="SMART" id="SM00855">
    <property type="entry name" value="PGAM"/>
    <property type="match status" value="1"/>
</dbReference>
<dbReference type="RefSeq" id="WP_076472666.1">
    <property type="nucleotide sequence ID" value="NZ_FTNF01000015.1"/>
</dbReference>
<evidence type="ECO:0000256" key="3">
    <source>
        <dbReference type="ARBA" id="ARBA00023152"/>
    </source>
</evidence>
<accession>A0A1N7D6K4</accession>
<name>A0A1N7D6K4_9ACTN</name>
<dbReference type="PROSITE" id="PS00175">
    <property type="entry name" value="PG_MUTASE"/>
    <property type="match status" value="1"/>
</dbReference>
<organism evidence="6 7">
    <name type="scientific">Micromonospora avicenniae</name>
    <dbReference type="NCBI Taxonomy" id="1198245"/>
    <lineage>
        <taxon>Bacteria</taxon>
        <taxon>Bacillati</taxon>
        <taxon>Actinomycetota</taxon>
        <taxon>Actinomycetes</taxon>
        <taxon>Micromonosporales</taxon>
        <taxon>Micromonosporaceae</taxon>
        <taxon>Micromonospora</taxon>
    </lineage>
</organism>
<gene>
    <name evidence="6" type="ORF">SAMN05444858_11564</name>
</gene>
<dbReference type="EMBL" id="FTNF01000015">
    <property type="protein sequence ID" value="SIR71335.1"/>
    <property type="molecule type" value="Genomic_DNA"/>
</dbReference>
<dbReference type="GO" id="GO:0004619">
    <property type="term" value="F:phosphoglycerate mutase activity"/>
    <property type="evidence" value="ECO:0007669"/>
    <property type="project" value="UniProtKB-EC"/>
</dbReference>
<comment type="similarity">
    <text evidence="1">Belongs to the phosphoglycerate mutase family. BPG-dependent PGAM subfamily.</text>
</comment>
<evidence type="ECO:0000256" key="2">
    <source>
        <dbReference type="ARBA" id="ARBA00012028"/>
    </source>
</evidence>
<dbReference type="STRING" id="1198245.SAMN05444858_11564"/>
<dbReference type="CDD" id="cd07067">
    <property type="entry name" value="HP_PGM_like"/>
    <property type="match status" value="1"/>
</dbReference>
<keyword evidence="4" id="KW-0413">Isomerase</keyword>
<dbReference type="AlphaFoldDB" id="A0A1N7D6K4"/>
<dbReference type="Proteomes" id="UP000186004">
    <property type="component" value="Unassembled WGS sequence"/>
</dbReference>
<dbReference type="SUPFAM" id="SSF53254">
    <property type="entry name" value="Phosphoglycerate mutase-like"/>
    <property type="match status" value="1"/>
</dbReference>
<dbReference type="GO" id="GO:0006096">
    <property type="term" value="P:glycolytic process"/>
    <property type="evidence" value="ECO:0007669"/>
    <property type="project" value="UniProtKB-KW"/>
</dbReference>
<dbReference type="EC" id="5.4.2.11" evidence="2"/>
<feature type="binding site" evidence="5">
    <location>
        <position position="77"/>
    </location>
    <ligand>
        <name>substrate</name>
    </ligand>
</feature>
<dbReference type="OrthoDB" id="5449373at2"/>
<dbReference type="InterPro" id="IPR005952">
    <property type="entry name" value="Phosphogly_mut1"/>
</dbReference>
<evidence type="ECO:0000256" key="5">
    <source>
        <dbReference type="PIRSR" id="PIRSR613078-2"/>
    </source>
</evidence>
<feature type="binding site" evidence="5">
    <location>
        <begin position="11"/>
        <end position="18"/>
    </location>
    <ligand>
        <name>substrate</name>
    </ligand>
</feature>
<reference evidence="6 7" key="1">
    <citation type="submission" date="2017-01" db="EMBL/GenBank/DDBJ databases">
        <authorList>
            <person name="Mah S.A."/>
            <person name="Swanson W.J."/>
            <person name="Moy G.W."/>
            <person name="Vacquier V.D."/>
        </authorList>
    </citation>
    <scope>NUCLEOTIDE SEQUENCE [LARGE SCALE GENOMIC DNA]</scope>
    <source>
        <strain evidence="6 7">DSM 45758</strain>
    </source>
</reference>
<dbReference type="InterPro" id="IPR029033">
    <property type="entry name" value="His_PPase_superfam"/>
</dbReference>